<name>A0A7S4CD87_9EUGL</name>
<gene>
    <name evidence="2" type="ORF">EGYM00163_LOCUS5186</name>
</gene>
<evidence type="ECO:0000256" key="1">
    <source>
        <dbReference type="SAM" id="MobiDB-lite"/>
    </source>
</evidence>
<dbReference type="EMBL" id="HBJA01016210">
    <property type="protein sequence ID" value="CAE0794068.1"/>
    <property type="molecule type" value="Transcribed_RNA"/>
</dbReference>
<proteinExistence type="predicted"/>
<reference evidence="2" key="1">
    <citation type="submission" date="2021-01" db="EMBL/GenBank/DDBJ databases">
        <authorList>
            <person name="Corre E."/>
            <person name="Pelletier E."/>
            <person name="Niang G."/>
            <person name="Scheremetjew M."/>
            <person name="Finn R."/>
            <person name="Kale V."/>
            <person name="Holt S."/>
            <person name="Cochrane G."/>
            <person name="Meng A."/>
            <person name="Brown T."/>
            <person name="Cohen L."/>
        </authorList>
    </citation>
    <scope>NUCLEOTIDE SEQUENCE</scope>
    <source>
        <strain evidence="2">CCMP1594</strain>
    </source>
</reference>
<sequence>MNARKMSAAERDAGNKSPPQTSVSVLNPLGSRDGVECSVTGVRLEGGHHLNGRRGFGRPWPDVSRSVRESSGKIRQNPSHARFTRGAGRGAAGQGRSTTRKRKGGAANGTRGPGHRVTMGVAFFDRLQPLLPTVFTNPGIVSGPIASCFAQHYPQPLMTAPAV</sequence>
<protein>
    <submittedName>
        <fullName evidence="2">Uncharacterized protein</fullName>
    </submittedName>
</protein>
<feature type="region of interest" description="Disordered" evidence="1">
    <location>
        <begin position="46"/>
        <end position="115"/>
    </location>
</feature>
<accession>A0A7S4CD87</accession>
<feature type="region of interest" description="Disordered" evidence="1">
    <location>
        <begin position="1"/>
        <end position="29"/>
    </location>
</feature>
<evidence type="ECO:0000313" key="2">
    <source>
        <dbReference type="EMBL" id="CAE0794068.1"/>
    </source>
</evidence>
<dbReference type="AlphaFoldDB" id="A0A7S4CD87"/>
<organism evidence="2">
    <name type="scientific">Eutreptiella gymnastica</name>
    <dbReference type="NCBI Taxonomy" id="73025"/>
    <lineage>
        <taxon>Eukaryota</taxon>
        <taxon>Discoba</taxon>
        <taxon>Euglenozoa</taxon>
        <taxon>Euglenida</taxon>
        <taxon>Spirocuta</taxon>
        <taxon>Euglenophyceae</taxon>
        <taxon>Eutreptiales</taxon>
        <taxon>Eutreptiaceae</taxon>
        <taxon>Eutreptiella</taxon>
    </lineage>
</organism>